<sequence length="252" mass="29028">MTVILNCASREAALKSLSECFQCQPSELKRVLILLDLDVIYEQQPRVLIPCEQYLYNFVIEHLGEHLPLTQVMWFHGTRTAPNNDFAAGILCLNESAPKVWRTVIEFAPSKVVKERLERWRFQAVPNYLYQMRTEDSLHWGPFGYLVKEVLLNARALSQHDYLGIPELIEDICIAYQENYNEDILQHYTDVLKPKIVQFVSDKRCDKSCIETALCYAYSSARNLPPDSNSVSGIDYEGQNIPPLNIVDIEQL</sequence>
<evidence type="ECO:0000313" key="2">
    <source>
        <dbReference type="Proteomes" id="UP000295719"/>
    </source>
</evidence>
<dbReference type="RefSeq" id="WP_165911771.1">
    <property type="nucleotide sequence ID" value="NZ_SMCR01000019.1"/>
</dbReference>
<accession>A0A4R3YGC5</accession>
<comment type="caution">
    <text evidence="1">The sequence shown here is derived from an EMBL/GenBank/DDBJ whole genome shotgun (WGS) entry which is preliminary data.</text>
</comment>
<dbReference type="EMBL" id="SMCR01000019">
    <property type="protein sequence ID" value="TCV91216.1"/>
    <property type="molecule type" value="Genomic_DNA"/>
</dbReference>
<dbReference type="Proteomes" id="UP000295719">
    <property type="component" value="Unassembled WGS sequence"/>
</dbReference>
<evidence type="ECO:0000313" key="1">
    <source>
        <dbReference type="EMBL" id="TCV91216.1"/>
    </source>
</evidence>
<proteinExistence type="predicted"/>
<keyword evidence="2" id="KW-1185">Reference proteome</keyword>
<dbReference type="AlphaFoldDB" id="A0A4R3YGC5"/>
<organism evidence="1 2">
    <name type="scientific">Biostraticola tofi</name>
    <dbReference type="NCBI Taxonomy" id="466109"/>
    <lineage>
        <taxon>Bacteria</taxon>
        <taxon>Pseudomonadati</taxon>
        <taxon>Pseudomonadota</taxon>
        <taxon>Gammaproteobacteria</taxon>
        <taxon>Enterobacterales</taxon>
        <taxon>Bruguierivoracaceae</taxon>
        <taxon>Biostraticola</taxon>
    </lineage>
</organism>
<gene>
    <name evidence="1" type="ORF">EDC52_11911</name>
</gene>
<reference evidence="1 2" key="1">
    <citation type="submission" date="2019-03" db="EMBL/GenBank/DDBJ databases">
        <title>Genomic Encyclopedia of Type Strains, Phase IV (KMG-IV): sequencing the most valuable type-strain genomes for metagenomic binning, comparative biology and taxonomic classification.</title>
        <authorList>
            <person name="Goeker M."/>
        </authorList>
    </citation>
    <scope>NUCLEOTIDE SEQUENCE [LARGE SCALE GENOMIC DNA]</scope>
    <source>
        <strain evidence="1 2">DSM 19580</strain>
    </source>
</reference>
<protein>
    <submittedName>
        <fullName evidence="1">Uncharacterized protein</fullName>
    </submittedName>
</protein>
<name>A0A4R3YGC5_9GAMM</name>